<dbReference type="GO" id="GO:0005886">
    <property type="term" value="C:plasma membrane"/>
    <property type="evidence" value="ECO:0007669"/>
    <property type="project" value="UniProtKB-SubCell"/>
</dbReference>
<organism evidence="6 7">
    <name type="scientific">Chondromyces crocatus</name>
    <dbReference type="NCBI Taxonomy" id="52"/>
    <lineage>
        <taxon>Bacteria</taxon>
        <taxon>Pseudomonadati</taxon>
        <taxon>Myxococcota</taxon>
        <taxon>Polyangia</taxon>
        <taxon>Polyangiales</taxon>
        <taxon>Polyangiaceae</taxon>
        <taxon>Chondromyces</taxon>
    </lineage>
</organism>
<reference evidence="6 7" key="1">
    <citation type="submission" date="2015-07" db="EMBL/GenBank/DDBJ databases">
        <title>Genome analysis of myxobacterium Chondromyces crocatus Cm c5 reveals a high potential for natural compound synthesis and the genetic basis for the loss of fruiting body formation.</title>
        <authorList>
            <person name="Zaburannyi N."/>
            <person name="Bunk B."/>
            <person name="Maier J."/>
            <person name="Overmann J."/>
            <person name="Mueller R."/>
        </authorList>
    </citation>
    <scope>NUCLEOTIDE SEQUENCE [LARGE SCALE GENOMIC DNA]</scope>
    <source>
        <strain evidence="6 7">Cm c5</strain>
    </source>
</reference>
<feature type="transmembrane region" description="Helical" evidence="5">
    <location>
        <begin position="86"/>
        <end position="105"/>
    </location>
</feature>
<evidence type="ECO:0000256" key="2">
    <source>
        <dbReference type="ARBA" id="ARBA00022692"/>
    </source>
</evidence>
<name>A0A0K1ELH3_CHOCO</name>
<dbReference type="KEGG" id="ccro:CMC5_059450"/>
<evidence type="ECO:0000313" key="7">
    <source>
        <dbReference type="Proteomes" id="UP000067626"/>
    </source>
</evidence>
<evidence type="ECO:0000256" key="5">
    <source>
        <dbReference type="HAMAP-Rule" id="MF_00010"/>
    </source>
</evidence>
<keyword evidence="4 5" id="KW-0472">Membrane</keyword>
<proteinExistence type="inferred from homology"/>
<evidence type="ECO:0000256" key="1">
    <source>
        <dbReference type="ARBA" id="ARBA00022475"/>
    </source>
</evidence>
<feature type="transmembrane region" description="Helical" evidence="5">
    <location>
        <begin position="60"/>
        <end position="79"/>
    </location>
</feature>
<accession>A0A0K1ELH3</accession>
<dbReference type="OrthoDB" id="123240at2"/>
<keyword evidence="7" id="KW-1185">Reference proteome</keyword>
<dbReference type="STRING" id="52.CMC5_059450"/>
<dbReference type="InterPro" id="IPR003844">
    <property type="entry name" value="UPF0060"/>
</dbReference>
<evidence type="ECO:0000256" key="3">
    <source>
        <dbReference type="ARBA" id="ARBA00022989"/>
    </source>
</evidence>
<feature type="transmembrane region" description="Helical" evidence="5">
    <location>
        <begin position="6"/>
        <end position="28"/>
    </location>
</feature>
<keyword evidence="3 5" id="KW-1133">Transmembrane helix</keyword>
<evidence type="ECO:0000313" key="6">
    <source>
        <dbReference type="EMBL" id="AKT41734.1"/>
    </source>
</evidence>
<dbReference type="PANTHER" id="PTHR36116">
    <property type="entry name" value="UPF0060 MEMBRANE PROTEIN YNFA"/>
    <property type="match status" value="1"/>
</dbReference>
<dbReference type="Proteomes" id="UP000067626">
    <property type="component" value="Chromosome"/>
</dbReference>
<dbReference type="InterPro" id="IPR037185">
    <property type="entry name" value="EmrE-like"/>
</dbReference>
<dbReference type="EMBL" id="CP012159">
    <property type="protein sequence ID" value="AKT41734.1"/>
    <property type="molecule type" value="Genomic_DNA"/>
</dbReference>
<dbReference type="SUPFAM" id="SSF103481">
    <property type="entry name" value="Multidrug resistance efflux transporter EmrE"/>
    <property type="match status" value="1"/>
</dbReference>
<gene>
    <name evidence="6" type="ORF">CMC5_059450</name>
</gene>
<feature type="transmembrane region" description="Helical" evidence="5">
    <location>
        <begin position="35"/>
        <end position="54"/>
    </location>
</feature>
<dbReference type="PANTHER" id="PTHR36116:SF1">
    <property type="entry name" value="UPF0060 MEMBRANE PROTEIN YNFA"/>
    <property type="match status" value="1"/>
</dbReference>
<dbReference type="HAMAP" id="MF_00010">
    <property type="entry name" value="UPF0060"/>
    <property type="match status" value="1"/>
</dbReference>
<keyword evidence="1 5" id="KW-1003">Cell membrane</keyword>
<comment type="similarity">
    <text evidence="5">Belongs to the UPF0060 family.</text>
</comment>
<protein>
    <submittedName>
        <fullName evidence="6">Membrane protein</fullName>
    </submittedName>
</protein>
<evidence type="ECO:0000256" key="4">
    <source>
        <dbReference type="ARBA" id="ARBA00023136"/>
    </source>
</evidence>
<sequence>MRPLVTLPLFALTALAEIVGCYLVFLWVRGARSPLLLAGAAVSLSLFAWLLSFHPSAGRAYAAYGGVYVASAVVWGWLVEKQTPDRWDLIGAAVCLVGMAIIAFAPRS</sequence>
<comment type="subcellular location">
    <subcellularLocation>
        <location evidence="5">Cell membrane</location>
        <topology evidence="5">Multi-pass membrane protein</topology>
    </subcellularLocation>
</comment>
<dbReference type="Gene3D" id="1.10.3730.20">
    <property type="match status" value="1"/>
</dbReference>
<dbReference type="RefSeq" id="WP_050433472.1">
    <property type="nucleotide sequence ID" value="NZ_CP012159.1"/>
</dbReference>
<keyword evidence="2 5" id="KW-0812">Transmembrane</keyword>
<dbReference type="AlphaFoldDB" id="A0A0K1ELH3"/>
<dbReference type="PATRIC" id="fig|52.7.peg.6551"/>
<dbReference type="NCBIfam" id="NF002586">
    <property type="entry name" value="PRK02237.1"/>
    <property type="match status" value="1"/>
</dbReference>
<dbReference type="Pfam" id="PF02694">
    <property type="entry name" value="UPF0060"/>
    <property type="match status" value="1"/>
</dbReference>